<evidence type="ECO:0000313" key="2">
    <source>
        <dbReference type="Proteomes" id="UP000349468"/>
    </source>
</evidence>
<protein>
    <submittedName>
        <fullName evidence="1">Uncharacterized protein</fullName>
    </submittedName>
</protein>
<accession>A0A5E7IKS2</accession>
<proteinExistence type="predicted"/>
<gene>
    <name evidence="1" type="ORF">PS870_01557</name>
</gene>
<dbReference type="EMBL" id="CABVIK010000004">
    <property type="protein sequence ID" value="VVO76282.1"/>
    <property type="molecule type" value="Genomic_DNA"/>
</dbReference>
<sequence length="44" mass="5403">MNEMELREFLLKKMSCCYCYWHEWDSGEVWLSHLVDIFGEKKTS</sequence>
<name>A0A5E7IKS2_PSEFL</name>
<evidence type="ECO:0000313" key="1">
    <source>
        <dbReference type="EMBL" id="VVO76282.1"/>
    </source>
</evidence>
<organism evidence="1 2">
    <name type="scientific">Pseudomonas fluorescens</name>
    <dbReference type="NCBI Taxonomy" id="294"/>
    <lineage>
        <taxon>Bacteria</taxon>
        <taxon>Pseudomonadati</taxon>
        <taxon>Pseudomonadota</taxon>
        <taxon>Gammaproteobacteria</taxon>
        <taxon>Pseudomonadales</taxon>
        <taxon>Pseudomonadaceae</taxon>
        <taxon>Pseudomonas</taxon>
    </lineage>
</organism>
<dbReference type="AlphaFoldDB" id="A0A5E7IKS2"/>
<dbReference type="Proteomes" id="UP000349468">
    <property type="component" value="Unassembled WGS sequence"/>
</dbReference>
<reference evidence="1 2" key="1">
    <citation type="submission" date="2019-09" db="EMBL/GenBank/DDBJ databases">
        <authorList>
            <person name="Chandra G."/>
            <person name="Truman W A."/>
        </authorList>
    </citation>
    <scope>NUCLEOTIDE SEQUENCE [LARGE SCALE GENOMIC DNA]</scope>
    <source>
        <strain evidence="1">PS870</strain>
    </source>
</reference>